<gene>
    <name evidence="1" type="ORF">VNO77_04789</name>
</gene>
<accession>A0AAN9MX53</accession>
<reference evidence="1 2" key="1">
    <citation type="submission" date="2024-01" db="EMBL/GenBank/DDBJ databases">
        <title>The genomes of 5 underutilized Papilionoideae crops provide insights into root nodulation and disease resistanc.</title>
        <authorList>
            <person name="Jiang F."/>
        </authorList>
    </citation>
    <scope>NUCLEOTIDE SEQUENCE [LARGE SCALE GENOMIC DNA]</scope>
    <source>
        <strain evidence="1">LVBAO_FW01</strain>
        <tissue evidence="1">Leaves</tissue>
    </source>
</reference>
<dbReference type="AlphaFoldDB" id="A0AAN9MX53"/>
<evidence type="ECO:0000313" key="1">
    <source>
        <dbReference type="EMBL" id="KAK7362669.1"/>
    </source>
</evidence>
<evidence type="ECO:0000313" key="2">
    <source>
        <dbReference type="Proteomes" id="UP001367508"/>
    </source>
</evidence>
<dbReference type="Proteomes" id="UP001367508">
    <property type="component" value="Unassembled WGS sequence"/>
</dbReference>
<sequence>MGENIQVVLPNLWQQTIQYNPPLPYSHLSSSLFSLSSFFFVNSISEPFSPLLPNSMNTQKPILTCVPRVL</sequence>
<name>A0AAN9MX53_CANGL</name>
<protein>
    <submittedName>
        <fullName evidence="1">Uncharacterized protein</fullName>
    </submittedName>
</protein>
<keyword evidence="2" id="KW-1185">Reference proteome</keyword>
<proteinExistence type="predicted"/>
<comment type="caution">
    <text evidence="1">The sequence shown here is derived from an EMBL/GenBank/DDBJ whole genome shotgun (WGS) entry which is preliminary data.</text>
</comment>
<dbReference type="EMBL" id="JAYMYQ010000001">
    <property type="protein sequence ID" value="KAK7362669.1"/>
    <property type="molecule type" value="Genomic_DNA"/>
</dbReference>
<organism evidence="1 2">
    <name type="scientific">Canavalia gladiata</name>
    <name type="common">Sword bean</name>
    <name type="synonym">Dolichos gladiatus</name>
    <dbReference type="NCBI Taxonomy" id="3824"/>
    <lineage>
        <taxon>Eukaryota</taxon>
        <taxon>Viridiplantae</taxon>
        <taxon>Streptophyta</taxon>
        <taxon>Embryophyta</taxon>
        <taxon>Tracheophyta</taxon>
        <taxon>Spermatophyta</taxon>
        <taxon>Magnoliopsida</taxon>
        <taxon>eudicotyledons</taxon>
        <taxon>Gunneridae</taxon>
        <taxon>Pentapetalae</taxon>
        <taxon>rosids</taxon>
        <taxon>fabids</taxon>
        <taxon>Fabales</taxon>
        <taxon>Fabaceae</taxon>
        <taxon>Papilionoideae</taxon>
        <taxon>50 kb inversion clade</taxon>
        <taxon>NPAAA clade</taxon>
        <taxon>indigoferoid/millettioid clade</taxon>
        <taxon>Phaseoleae</taxon>
        <taxon>Canavalia</taxon>
    </lineage>
</organism>